<accession>A0A2S7U5W8</accession>
<comment type="caution">
    <text evidence="2">The sequence shown here is derived from an EMBL/GenBank/DDBJ whole genome shotgun (WGS) entry which is preliminary data.</text>
</comment>
<name>A0A2S7U5W8_9BACT</name>
<dbReference type="Proteomes" id="UP000239907">
    <property type="component" value="Unassembled WGS sequence"/>
</dbReference>
<keyword evidence="3" id="KW-1185">Reference proteome</keyword>
<dbReference type="OrthoDB" id="198327at2"/>
<proteinExistence type="predicted"/>
<protein>
    <submittedName>
        <fullName evidence="2">Uncharacterized protein</fullName>
    </submittedName>
</protein>
<reference evidence="2 3" key="1">
    <citation type="submission" date="2016-12" db="EMBL/GenBank/DDBJ databases">
        <title>Study of bacterial adaptation to deep sea.</title>
        <authorList>
            <person name="Song J."/>
            <person name="Yoshizawa S."/>
            <person name="Kogure K."/>
        </authorList>
    </citation>
    <scope>NUCLEOTIDE SEQUENCE [LARGE SCALE GENOMIC DNA]</scope>
    <source>
        <strain evidence="2 3">SAORIC-165</strain>
    </source>
</reference>
<evidence type="ECO:0000313" key="2">
    <source>
        <dbReference type="EMBL" id="PQJ30409.1"/>
    </source>
</evidence>
<dbReference type="EMBL" id="MQWA01000001">
    <property type="protein sequence ID" value="PQJ30409.1"/>
    <property type="molecule type" value="Genomic_DNA"/>
</dbReference>
<gene>
    <name evidence="2" type="ORF">BSZ32_16945</name>
</gene>
<feature type="compositionally biased region" description="Basic and acidic residues" evidence="1">
    <location>
        <begin position="63"/>
        <end position="78"/>
    </location>
</feature>
<organism evidence="2 3">
    <name type="scientific">Rubritalea profundi</name>
    <dbReference type="NCBI Taxonomy" id="1658618"/>
    <lineage>
        <taxon>Bacteria</taxon>
        <taxon>Pseudomonadati</taxon>
        <taxon>Verrucomicrobiota</taxon>
        <taxon>Verrucomicrobiia</taxon>
        <taxon>Verrucomicrobiales</taxon>
        <taxon>Rubritaleaceae</taxon>
        <taxon>Rubritalea</taxon>
    </lineage>
</organism>
<feature type="region of interest" description="Disordered" evidence="1">
    <location>
        <begin position="54"/>
        <end position="81"/>
    </location>
</feature>
<evidence type="ECO:0000313" key="3">
    <source>
        <dbReference type="Proteomes" id="UP000239907"/>
    </source>
</evidence>
<dbReference type="AlphaFoldDB" id="A0A2S7U5W8"/>
<evidence type="ECO:0000256" key="1">
    <source>
        <dbReference type="SAM" id="MobiDB-lite"/>
    </source>
</evidence>
<sequence>MSMTEVTPQMRQLEVSAEIRGDYFYARRYFVEKTRFWGYVRKPGQPWSEAQLVVMNENSSPQPDRRSESGPESSRHGYDQNYTYRVRGRYTGREIYEPASNLFLPEFKASSYSVVQRDSGWLFTPQDYYNKTQITLVNGSVARQTH</sequence>